<name>A0A8B6H6K0_MYTGA</name>
<keyword evidence="3" id="KW-1185">Reference proteome</keyword>
<feature type="transmembrane region" description="Helical" evidence="1">
    <location>
        <begin position="53"/>
        <end position="73"/>
    </location>
</feature>
<proteinExistence type="predicted"/>
<evidence type="ECO:0000313" key="3">
    <source>
        <dbReference type="Proteomes" id="UP000596742"/>
    </source>
</evidence>
<sequence length="143" mass="16106">FNCTKTCPDAKKYHVESDDFNDEGLIVCASASHPKVQTRFKADKAEAELMKNLVITGGVIVFVATGVVLGVLLRRRFQKNRENMSNGTTRMTAFENEGNKLMLSPIHLNDNNYQTESLSNTANDAHGFMQMETDFQLHDFNMK</sequence>
<accession>A0A8B6H6K0</accession>
<reference evidence="2" key="1">
    <citation type="submission" date="2018-11" db="EMBL/GenBank/DDBJ databases">
        <authorList>
            <person name="Alioto T."/>
            <person name="Alioto T."/>
        </authorList>
    </citation>
    <scope>NUCLEOTIDE SEQUENCE</scope>
</reference>
<comment type="caution">
    <text evidence="2">The sequence shown here is derived from an EMBL/GenBank/DDBJ whole genome shotgun (WGS) entry which is preliminary data.</text>
</comment>
<keyword evidence="1" id="KW-1133">Transmembrane helix</keyword>
<keyword evidence="1" id="KW-0812">Transmembrane</keyword>
<organism evidence="2 3">
    <name type="scientific">Mytilus galloprovincialis</name>
    <name type="common">Mediterranean mussel</name>
    <dbReference type="NCBI Taxonomy" id="29158"/>
    <lineage>
        <taxon>Eukaryota</taxon>
        <taxon>Metazoa</taxon>
        <taxon>Spiralia</taxon>
        <taxon>Lophotrochozoa</taxon>
        <taxon>Mollusca</taxon>
        <taxon>Bivalvia</taxon>
        <taxon>Autobranchia</taxon>
        <taxon>Pteriomorphia</taxon>
        <taxon>Mytilida</taxon>
        <taxon>Mytiloidea</taxon>
        <taxon>Mytilidae</taxon>
        <taxon>Mytilinae</taxon>
        <taxon>Mytilus</taxon>
    </lineage>
</organism>
<evidence type="ECO:0000256" key="1">
    <source>
        <dbReference type="SAM" id="Phobius"/>
    </source>
</evidence>
<dbReference type="EMBL" id="UYJE01009591">
    <property type="protein sequence ID" value="VDI74698.1"/>
    <property type="molecule type" value="Genomic_DNA"/>
</dbReference>
<protein>
    <submittedName>
        <fullName evidence="2">Uncharacterized protein</fullName>
    </submittedName>
</protein>
<evidence type="ECO:0000313" key="2">
    <source>
        <dbReference type="EMBL" id="VDI74698.1"/>
    </source>
</evidence>
<dbReference type="AlphaFoldDB" id="A0A8B6H6K0"/>
<keyword evidence="1" id="KW-0472">Membrane</keyword>
<feature type="non-terminal residue" evidence="2">
    <location>
        <position position="143"/>
    </location>
</feature>
<dbReference type="Proteomes" id="UP000596742">
    <property type="component" value="Unassembled WGS sequence"/>
</dbReference>
<gene>
    <name evidence="2" type="ORF">MGAL_10B077253</name>
</gene>